<evidence type="ECO:0000256" key="1">
    <source>
        <dbReference type="SAM" id="MobiDB-lite"/>
    </source>
</evidence>
<dbReference type="OrthoDB" id="10503216at2759"/>
<feature type="region of interest" description="Disordered" evidence="1">
    <location>
        <begin position="51"/>
        <end position="73"/>
    </location>
</feature>
<feature type="compositionally biased region" description="Polar residues" evidence="1">
    <location>
        <begin position="51"/>
        <end position="64"/>
    </location>
</feature>
<organism evidence="2 3">
    <name type="scientific">Adiantum capillus-veneris</name>
    <name type="common">Maidenhair fern</name>
    <dbReference type="NCBI Taxonomy" id="13818"/>
    <lineage>
        <taxon>Eukaryota</taxon>
        <taxon>Viridiplantae</taxon>
        <taxon>Streptophyta</taxon>
        <taxon>Embryophyta</taxon>
        <taxon>Tracheophyta</taxon>
        <taxon>Polypodiopsida</taxon>
        <taxon>Polypodiidae</taxon>
        <taxon>Polypodiales</taxon>
        <taxon>Pteridineae</taxon>
        <taxon>Pteridaceae</taxon>
        <taxon>Vittarioideae</taxon>
        <taxon>Adiantum</taxon>
    </lineage>
</organism>
<accession>A0A9D4UVW0</accession>
<sequence>MMVLVDLFINIQSTMETPKPNAQPHSSSFSPRAWKPSLLFWRRLLKKGPSKSQVSKSSINVPSSQPQPPARAKLAASKQYYTRSYTNHYYYSSPNYNSDDDQVDSNMLGCYNFVTAKSQSHPCSGYATPTACDYSPDHLSHMGYGSVPYLRLRRAHTLTPARLPLYIVS</sequence>
<protein>
    <submittedName>
        <fullName evidence="2">Uncharacterized protein</fullName>
    </submittedName>
</protein>
<dbReference type="EMBL" id="JABFUD020000010">
    <property type="protein sequence ID" value="KAI5074959.1"/>
    <property type="molecule type" value="Genomic_DNA"/>
</dbReference>
<keyword evidence="3" id="KW-1185">Reference proteome</keyword>
<name>A0A9D4UVW0_ADICA</name>
<reference evidence="2" key="1">
    <citation type="submission" date="2021-01" db="EMBL/GenBank/DDBJ databases">
        <title>Adiantum capillus-veneris genome.</title>
        <authorList>
            <person name="Fang Y."/>
            <person name="Liao Q."/>
        </authorList>
    </citation>
    <scope>NUCLEOTIDE SEQUENCE</scope>
    <source>
        <strain evidence="2">H3</strain>
        <tissue evidence="2">Leaf</tissue>
    </source>
</reference>
<dbReference type="Proteomes" id="UP000886520">
    <property type="component" value="Chromosome 10"/>
</dbReference>
<evidence type="ECO:0000313" key="2">
    <source>
        <dbReference type="EMBL" id="KAI5074959.1"/>
    </source>
</evidence>
<proteinExistence type="predicted"/>
<gene>
    <name evidence="2" type="ORF">GOP47_0010920</name>
</gene>
<evidence type="ECO:0000313" key="3">
    <source>
        <dbReference type="Proteomes" id="UP000886520"/>
    </source>
</evidence>
<dbReference type="AlphaFoldDB" id="A0A9D4UVW0"/>
<comment type="caution">
    <text evidence="2">The sequence shown here is derived from an EMBL/GenBank/DDBJ whole genome shotgun (WGS) entry which is preliminary data.</text>
</comment>